<organism evidence="1 2">
    <name type="scientific">Ambrosiozyma monospora</name>
    <name type="common">Yeast</name>
    <name type="synonym">Endomycopsis monosporus</name>
    <dbReference type="NCBI Taxonomy" id="43982"/>
    <lineage>
        <taxon>Eukaryota</taxon>
        <taxon>Fungi</taxon>
        <taxon>Dikarya</taxon>
        <taxon>Ascomycota</taxon>
        <taxon>Saccharomycotina</taxon>
        <taxon>Pichiomycetes</taxon>
        <taxon>Pichiales</taxon>
        <taxon>Pichiaceae</taxon>
        <taxon>Ambrosiozyma</taxon>
    </lineage>
</organism>
<protein>
    <submittedName>
        <fullName evidence="1">Unnamed protein product</fullName>
    </submittedName>
</protein>
<evidence type="ECO:0000313" key="2">
    <source>
        <dbReference type="Proteomes" id="UP001165064"/>
    </source>
</evidence>
<dbReference type="EMBL" id="BSXS01003767">
    <property type="protein sequence ID" value="GME81911.1"/>
    <property type="molecule type" value="Genomic_DNA"/>
</dbReference>
<keyword evidence="2" id="KW-1185">Reference proteome</keyword>
<dbReference type="Proteomes" id="UP001165064">
    <property type="component" value="Unassembled WGS sequence"/>
</dbReference>
<name>A0ACB5T630_AMBMO</name>
<reference evidence="1" key="1">
    <citation type="submission" date="2023-04" db="EMBL/GenBank/DDBJ databases">
        <title>Ambrosiozyma monospora NBRC 10751.</title>
        <authorList>
            <person name="Ichikawa N."/>
            <person name="Sato H."/>
            <person name="Tonouchi N."/>
        </authorList>
    </citation>
    <scope>NUCLEOTIDE SEQUENCE</scope>
    <source>
        <strain evidence="1">NBRC 10751</strain>
    </source>
</reference>
<evidence type="ECO:0000313" key="1">
    <source>
        <dbReference type="EMBL" id="GME81911.1"/>
    </source>
</evidence>
<sequence length="295" mass="33941">MSSSNNIQLSVFREHPIFQTIDQRDLESENFDMSSEDYDIHNQQPEMSPNEQRRLLNLEQAGGQNSTGLLEDDNLDHEFNLLRTIEYRGHQVVLESIDVTVSWKLKLQSITCFQYLLVVGFMDQAIGSIMHYMLEYYEVDRSQLSLLFLLQLFGYLAASFANDTLHRTIGFGNLTSFAMFCVMATCIGYYLKFPLTLMFILSIFLGFGIGTVDCCVNVFFGNMKYANQLLGVMHAFYGVGSLFSPILAIRLIEVGWKWNQYYLLLFGFSTTAFVFSVIMFRNETKWKASINVRIT</sequence>
<gene>
    <name evidence="1" type="ORF">Amon02_000520200</name>
</gene>
<accession>A0ACB5T630</accession>
<proteinExistence type="predicted"/>
<comment type="caution">
    <text evidence="1">The sequence shown here is derived from an EMBL/GenBank/DDBJ whole genome shotgun (WGS) entry which is preliminary data.</text>
</comment>